<dbReference type="Gene3D" id="3.30.1150.10">
    <property type="match status" value="1"/>
</dbReference>
<evidence type="ECO:0000313" key="1">
    <source>
        <dbReference type="EMBL" id="SFS85313.1"/>
    </source>
</evidence>
<dbReference type="RefSeq" id="WP_177221900.1">
    <property type="nucleotide sequence ID" value="NZ_FOZV01000008.1"/>
</dbReference>
<dbReference type="EMBL" id="FOZV01000008">
    <property type="protein sequence ID" value="SFS85313.1"/>
    <property type="molecule type" value="Genomic_DNA"/>
</dbReference>
<keyword evidence="2" id="KW-1185">Reference proteome</keyword>
<protein>
    <submittedName>
        <fullName evidence="1">TonB protein C-terminal</fullName>
    </submittedName>
</protein>
<dbReference type="AlphaFoldDB" id="A0A1I6T842"/>
<reference evidence="2" key="1">
    <citation type="submission" date="2016-10" db="EMBL/GenBank/DDBJ databases">
        <authorList>
            <person name="Varghese N."/>
            <person name="Submissions S."/>
        </authorList>
    </citation>
    <scope>NUCLEOTIDE SEQUENCE [LARGE SCALE GENOMIC DNA]</scope>
    <source>
        <strain evidence="2">CGMCC 1.10683</strain>
    </source>
</reference>
<gene>
    <name evidence="1" type="ORF">SAMN05192570_3047</name>
</gene>
<dbReference type="Proteomes" id="UP000198788">
    <property type="component" value="Unassembled WGS sequence"/>
</dbReference>
<evidence type="ECO:0000313" key="2">
    <source>
        <dbReference type="Proteomes" id="UP000198788"/>
    </source>
</evidence>
<name>A0A1I6T842_9CAUL</name>
<dbReference type="STRING" id="871741.SAMN05192570_3047"/>
<dbReference type="SUPFAM" id="SSF74653">
    <property type="entry name" value="TolA/TonB C-terminal domain"/>
    <property type="match status" value="1"/>
</dbReference>
<sequence length="257" mass="27385">MSDPLILGLAVLLGASAPATDPEGDWDLAIRPELGLTAASLTFDQNILALRCREGVLDMLVSGLPVSTGESRMVRVSAGAIADEEQRWFARPGEPVLGPEEPARLARQLRAGGELDLRVEPEAEGERPHRYRLPIPASAASVDTVLAACGTPLDEPRDLLRRASGVDSPIWRAQPRPEFPPSREAMQSGSGTVQVSCVIGPAWELADCRAETETPPGAGFAQAAIRAAERAEISPPRSGADVRGQVIRFTARFRLGS</sequence>
<proteinExistence type="predicted"/>
<organism evidence="1 2">
    <name type="scientific">Brevundimonas viscosa</name>
    <dbReference type="NCBI Taxonomy" id="871741"/>
    <lineage>
        <taxon>Bacteria</taxon>
        <taxon>Pseudomonadati</taxon>
        <taxon>Pseudomonadota</taxon>
        <taxon>Alphaproteobacteria</taxon>
        <taxon>Caulobacterales</taxon>
        <taxon>Caulobacteraceae</taxon>
        <taxon>Brevundimonas</taxon>
    </lineage>
</organism>
<accession>A0A1I6T842</accession>